<gene>
    <name evidence="3" type="ORF">Taro_036461</name>
</gene>
<proteinExistence type="predicted"/>
<evidence type="ECO:0000313" key="4">
    <source>
        <dbReference type="Proteomes" id="UP000652761"/>
    </source>
</evidence>
<feature type="region of interest" description="Disordered" evidence="2">
    <location>
        <begin position="215"/>
        <end position="266"/>
    </location>
</feature>
<feature type="coiled-coil region" evidence="1">
    <location>
        <begin position="25"/>
        <end position="161"/>
    </location>
</feature>
<comment type="caution">
    <text evidence="3">The sequence shown here is derived from an EMBL/GenBank/DDBJ whole genome shotgun (WGS) entry which is preliminary data.</text>
</comment>
<evidence type="ECO:0000256" key="1">
    <source>
        <dbReference type="SAM" id="Coils"/>
    </source>
</evidence>
<evidence type="ECO:0000256" key="2">
    <source>
        <dbReference type="SAM" id="MobiDB-lite"/>
    </source>
</evidence>
<protein>
    <submittedName>
        <fullName evidence="3">Uncharacterized protein</fullName>
    </submittedName>
</protein>
<sequence length="266" mass="30465">MEDYQARYVGRLQLDRRVMPESQAIRLLEGRLAEQEVELTRLRAEIRTLKEELARVRASRDLGASSSARPARGDLADRLQDALDRAQARVQVLEEQAREVGTKWQGGGVATLQAQMESLRLQLEVKISSLEAERRTMVTAMEELRDDRTLIRGRLLEAREREREAETARARIAADYEILKDRVLKKRREQQRQTQQAMPARTGSAFASLDDIMSLGDPSVVRGGVQRPEASTASRPPLPDRRREREEEEVSSSRRQRPAEGERREE</sequence>
<name>A0A843WGE0_COLES</name>
<reference evidence="3" key="1">
    <citation type="submission" date="2017-07" db="EMBL/GenBank/DDBJ databases">
        <title>Taro Niue Genome Assembly and Annotation.</title>
        <authorList>
            <person name="Atibalentja N."/>
            <person name="Keating K."/>
            <person name="Fields C.J."/>
        </authorList>
    </citation>
    <scope>NUCLEOTIDE SEQUENCE</scope>
    <source>
        <strain evidence="3">Niue_2</strain>
        <tissue evidence="3">Leaf</tissue>
    </source>
</reference>
<evidence type="ECO:0000313" key="3">
    <source>
        <dbReference type="EMBL" id="MQM03675.1"/>
    </source>
</evidence>
<accession>A0A843WGE0</accession>
<dbReference type="Proteomes" id="UP000652761">
    <property type="component" value="Unassembled WGS sequence"/>
</dbReference>
<dbReference type="AlphaFoldDB" id="A0A843WGE0"/>
<keyword evidence="1" id="KW-0175">Coiled coil</keyword>
<feature type="compositionally biased region" description="Basic and acidic residues" evidence="2">
    <location>
        <begin position="257"/>
        <end position="266"/>
    </location>
</feature>
<organism evidence="3 4">
    <name type="scientific">Colocasia esculenta</name>
    <name type="common">Wild taro</name>
    <name type="synonym">Arum esculentum</name>
    <dbReference type="NCBI Taxonomy" id="4460"/>
    <lineage>
        <taxon>Eukaryota</taxon>
        <taxon>Viridiplantae</taxon>
        <taxon>Streptophyta</taxon>
        <taxon>Embryophyta</taxon>
        <taxon>Tracheophyta</taxon>
        <taxon>Spermatophyta</taxon>
        <taxon>Magnoliopsida</taxon>
        <taxon>Liliopsida</taxon>
        <taxon>Araceae</taxon>
        <taxon>Aroideae</taxon>
        <taxon>Colocasieae</taxon>
        <taxon>Colocasia</taxon>
    </lineage>
</organism>
<keyword evidence="4" id="KW-1185">Reference proteome</keyword>
<dbReference type="EMBL" id="NMUH01003080">
    <property type="protein sequence ID" value="MQM03675.1"/>
    <property type="molecule type" value="Genomic_DNA"/>
</dbReference>